<evidence type="ECO:0000259" key="10">
    <source>
        <dbReference type="PROSITE" id="PS50941"/>
    </source>
</evidence>
<dbReference type="OrthoDB" id="407355at2759"/>
<gene>
    <name evidence="12" type="ORF">FOTG_16081</name>
</gene>
<dbReference type="HOGENOM" id="CLU_021264_11_3_1"/>
<feature type="domain" description="NodB homology" evidence="11">
    <location>
        <begin position="118"/>
        <end position="314"/>
    </location>
</feature>
<protein>
    <recommendedName>
        <fullName evidence="13">Chitin binding protein</fullName>
    </recommendedName>
</protein>
<dbReference type="InterPro" id="IPR002509">
    <property type="entry name" value="NODB_dom"/>
</dbReference>
<dbReference type="GO" id="GO:0005975">
    <property type="term" value="P:carbohydrate metabolic process"/>
    <property type="evidence" value="ECO:0007669"/>
    <property type="project" value="InterPro"/>
</dbReference>
<dbReference type="AlphaFoldDB" id="X0M4J5"/>
<keyword evidence="8" id="KW-1015">Disulfide bond</keyword>
<dbReference type="Pfam" id="PF01522">
    <property type="entry name" value="Polysacc_deac_1"/>
    <property type="match status" value="1"/>
</dbReference>
<dbReference type="Gene3D" id="3.20.20.370">
    <property type="entry name" value="Glycoside hydrolase/deacetylase"/>
    <property type="match status" value="1"/>
</dbReference>
<feature type="disulfide bond" evidence="8">
    <location>
        <begin position="434"/>
        <end position="448"/>
    </location>
</feature>
<proteinExistence type="predicted"/>
<keyword evidence="3" id="KW-0479">Metal-binding</keyword>
<dbReference type="PANTHER" id="PTHR46471:SF2">
    <property type="entry name" value="CHITIN DEACETYLASE-RELATED"/>
    <property type="match status" value="1"/>
</dbReference>
<comment type="cofactor">
    <cofactor evidence="1">
        <name>Co(2+)</name>
        <dbReference type="ChEBI" id="CHEBI:48828"/>
    </cofactor>
</comment>
<dbReference type="CDD" id="cd11618">
    <property type="entry name" value="ChtBD1_1"/>
    <property type="match status" value="2"/>
</dbReference>
<dbReference type="GO" id="GO:0046872">
    <property type="term" value="F:metal ion binding"/>
    <property type="evidence" value="ECO:0007669"/>
    <property type="project" value="UniProtKB-KW"/>
</dbReference>
<feature type="disulfide bond" evidence="8">
    <location>
        <begin position="378"/>
        <end position="392"/>
    </location>
</feature>
<evidence type="ECO:0000256" key="1">
    <source>
        <dbReference type="ARBA" id="ARBA00001941"/>
    </source>
</evidence>
<feature type="domain" description="Chitin-binding type-1" evidence="10">
    <location>
        <begin position="415"/>
        <end position="460"/>
    </location>
</feature>
<feature type="disulfide bond" evidence="8">
    <location>
        <begin position="56"/>
        <end position="70"/>
    </location>
</feature>
<evidence type="ECO:0000256" key="2">
    <source>
        <dbReference type="ARBA" id="ARBA00022669"/>
    </source>
</evidence>
<dbReference type="InterPro" id="IPR011330">
    <property type="entry name" value="Glyco_hydro/deAcase_b/a-brl"/>
</dbReference>
<dbReference type="Pfam" id="PF00187">
    <property type="entry name" value="Chitin_bind_1"/>
    <property type="match status" value="1"/>
</dbReference>
<dbReference type="PANTHER" id="PTHR46471">
    <property type="entry name" value="CHITIN DEACETYLASE"/>
    <property type="match status" value="1"/>
</dbReference>
<evidence type="ECO:0008006" key="13">
    <source>
        <dbReference type="Google" id="ProtNLM"/>
    </source>
</evidence>
<evidence type="ECO:0000256" key="9">
    <source>
        <dbReference type="SAM" id="SignalP"/>
    </source>
</evidence>
<evidence type="ECO:0000313" key="12">
    <source>
        <dbReference type="EMBL" id="EXM15595.1"/>
    </source>
</evidence>
<dbReference type="GO" id="GO:0016810">
    <property type="term" value="F:hydrolase activity, acting on carbon-nitrogen (but not peptide) bonds"/>
    <property type="evidence" value="ECO:0007669"/>
    <property type="project" value="InterPro"/>
</dbReference>
<organism evidence="12">
    <name type="scientific">Fusarium oxysporum f. sp. vasinfectum 25433</name>
    <dbReference type="NCBI Taxonomy" id="1089449"/>
    <lineage>
        <taxon>Eukaryota</taxon>
        <taxon>Fungi</taxon>
        <taxon>Dikarya</taxon>
        <taxon>Ascomycota</taxon>
        <taxon>Pezizomycotina</taxon>
        <taxon>Sordariomycetes</taxon>
        <taxon>Hypocreomycetidae</taxon>
        <taxon>Hypocreales</taxon>
        <taxon>Nectriaceae</taxon>
        <taxon>Fusarium</taxon>
        <taxon>Fusarium oxysporum species complex</taxon>
    </lineage>
</organism>
<dbReference type="InterPro" id="IPR001002">
    <property type="entry name" value="Chitin-bd_1"/>
</dbReference>
<keyword evidence="5" id="KW-0378">Hydrolase</keyword>
<dbReference type="CDD" id="cd00035">
    <property type="entry name" value="ChtBD1"/>
    <property type="match status" value="1"/>
</dbReference>
<evidence type="ECO:0000256" key="3">
    <source>
        <dbReference type="ARBA" id="ARBA00022723"/>
    </source>
</evidence>
<dbReference type="PROSITE" id="PS50941">
    <property type="entry name" value="CHIT_BIND_I_2"/>
    <property type="match status" value="3"/>
</dbReference>
<keyword evidence="6" id="KW-0119">Carbohydrate metabolism</keyword>
<keyword evidence="7" id="KW-0170">Cobalt</keyword>
<dbReference type="InterPro" id="IPR018371">
    <property type="entry name" value="Chitin-binding_1_CS"/>
</dbReference>
<feature type="domain" description="Chitin-binding type-1" evidence="10">
    <location>
        <begin position="41"/>
        <end position="85"/>
    </location>
</feature>
<dbReference type="Gene3D" id="3.30.60.10">
    <property type="entry name" value="Endochitinase-like"/>
    <property type="match status" value="3"/>
</dbReference>
<evidence type="ECO:0000256" key="4">
    <source>
        <dbReference type="ARBA" id="ARBA00022729"/>
    </source>
</evidence>
<keyword evidence="4 9" id="KW-0732">Signal</keyword>
<keyword evidence="2 8" id="KW-0147">Chitin-binding</keyword>
<reference evidence="12" key="1">
    <citation type="submission" date="2011-11" db="EMBL/GenBank/DDBJ databases">
        <title>The Genome Sequence of Fusarium oxysporum Cotton.</title>
        <authorList>
            <consortium name="The Broad Institute Genome Sequencing Platform"/>
            <person name="Ma L.-J."/>
            <person name="Gale L.R."/>
            <person name="Schwartz D.C."/>
            <person name="Zhou S."/>
            <person name="Corby-Kistler H."/>
            <person name="Young S.K."/>
            <person name="Zeng Q."/>
            <person name="Gargeya S."/>
            <person name="Fitzgerald M."/>
            <person name="Haas B."/>
            <person name="Abouelleil A."/>
            <person name="Alvarado L."/>
            <person name="Arachchi H.M."/>
            <person name="Berlin A."/>
            <person name="Brown A."/>
            <person name="Chapman S.B."/>
            <person name="Chen Z."/>
            <person name="Dunbar C."/>
            <person name="Freedman E."/>
            <person name="Gearin G."/>
            <person name="Goldberg J."/>
            <person name="Griggs A."/>
            <person name="Gujja S."/>
            <person name="Heiman D."/>
            <person name="Howarth C."/>
            <person name="Larson L."/>
            <person name="Lui A."/>
            <person name="MacDonald P.J.P."/>
            <person name="Montmayeur A."/>
            <person name="Murphy C."/>
            <person name="Neiman D."/>
            <person name="Pearson M."/>
            <person name="Priest M."/>
            <person name="Roberts A."/>
            <person name="Saif S."/>
            <person name="Shea T."/>
            <person name="Shenoy N."/>
            <person name="Sisk P."/>
            <person name="Stolte C."/>
            <person name="Sykes S."/>
            <person name="Wortman J."/>
            <person name="Nusbaum C."/>
            <person name="Birren B."/>
        </authorList>
    </citation>
    <scope>NUCLEOTIDE SEQUENCE [LARGE SCALE GENOMIC DNA]</scope>
    <source>
        <strain evidence="12">25433</strain>
    </source>
</reference>
<dbReference type="PROSITE" id="PS00026">
    <property type="entry name" value="CHIT_BIND_I_1"/>
    <property type="match status" value="1"/>
</dbReference>
<comment type="caution">
    <text evidence="8">Lacks conserved residue(s) required for the propagation of feature annotation.</text>
</comment>
<dbReference type="Proteomes" id="UP000030701">
    <property type="component" value="Unassembled WGS sequence"/>
</dbReference>
<dbReference type="EMBL" id="JH658019">
    <property type="protein sequence ID" value="EXM15595.1"/>
    <property type="molecule type" value="Genomic_DNA"/>
</dbReference>
<feature type="disulfide bond" evidence="8">
    <location>
        <begin position="51"/>
        <end position="63"/>
    </location>
</feature>
<accession>X0M4J5</accession>
<dbReference type="SUPFAM" id="SSF57016">
    <property type="entry name" value="Plant lectins/antimicrobial peptides"/>
    <property type="match status" value="3"/>
</dbReference>
<dbReference type="GO" id="GO:0008061">
    <property type="term" value="F:chitin binding"/>
    <property type="evidence" value="ECO:0007669"/>
    <property type="project" value="UniProtKB-UniRule"/>
</dbReference>
<feature type="domain" description="Chitin-binding type-1" evidence="10">
    <location>
        <begin position="359"/>
        <end position="405"/>
    </location>
</feature>
<reference evidence="12" key="2">
    <citation type="submission" date="2012-05" db="EMBL/GenBank/DDBJ databases">
        <title>The Genome Annotation of Fusarium oxysporum Cotton.</title>
        <authorList>
            <consortium name="The Broad Institute Genomics Platform"/>
            <person name="Ma L.-J."/>
            <person name="Corby-Kistler H."/>
            <person name="Broz K."/>
            <person name="Gale L.R."/>
            <person name="Jonkers W."/>
            <person name="O'Donnell K."/>
            <person name="Ploetz R."/>
            <person name="Steinberg C."/>
            <person name="Schwartz D.C."/>
            <person name="VanEtten H."/>
            <person name="Zhou S."/>
            <person name="Young S.K."/>
            <person name="Zeng Q."/>
            <person name="Gargeya S."/>
            <person name="Fitzgerald M."/>
            <person name="Abouelleil A."/>
            <person name="Alvarado L."/>
            <person name="Chapman S.B."/>
            <person name="Gainer-Dewar J."/>
            <person name="Goldberg J."/>
            <person name="Griggs A."/>
            <person name="Gujja S."/>
            <person name="Hansen M."/>
            <person name="Howarth C."/>
            <person name="Imamovic A."/>
            <person name="Ireland A."/>
            <person name="Larimer J."/>
            <person name="McCowan C."/>
            <person name="Murphy C."/>
            <person name="Pearson M."/>
            <person name="Poon T.W."/>
            <person name="Priest M."/>
            <person name="Roberts A."/>
            <person name="Saif S."/>
            <person name="Shea T."/>
            <person name="Sykes S."/>
            <person name="Wortman J."/>
            <person name="Nusbaum C."/>
            <person name="Birren B."/>
        </authorList>
    </citation>
    <scope>NUCLEOTIDE SEQUENCE</scope>
    <source>
        <strain evidence="12">25433</strain>
    </source>
</reference>
<evidence type="ECO:0000256" key="8">
    <source>
        <dbReference type="PROSITE-ProRule" id="PRU00261"/>
    </source>
</evidence>
<dbReference type="InterPro" id="IPR036861">
    <property type="entry name" value="Endochitinase-like_sf"/>
</dbReference>
<feature type="signal peptide" evidence="9">
    <location>
        <begin position="1"/>
        <end position="26"/>
    </location>
</feature>
<name>X0M4J5_FUSOX</name>
<evidence type="ECO:0000256" key="6">
    <source>
        <dbReference type="ARBA" id="ARBA00023277"/>
    </source>
</evidence>
<dbReference type="CDD" id="cd10951">
    <property type="entry name" value="CE4_ClCDA_like"/>
    <property type="match status" value="1"/>
</dbReference>
<feature type="chain" id="PRO_5004944712" description="Chitin binding protein" evidence="9">
    <location>
        <begin position="27"/>
        <end position="460"/>
    </location>
</feature>
<dbReference type="PROSITE" id="PS51677">
    <property type="entry name" value="NODB"/>
    <property type="match status" value="1"/>
</dbReference>
<evidence type="ECO:0000256" key="5">
    <source>
        <dbReference type="ARBA" id="ARBA00022801"/>
    </source>
</evidence>
<evidence type="ECO:0000259" key="11">
    <source>
        <dbReference type="PROSITE" id="PS51677"/>
    </source>
</evidence>
<dbReference type="SMART" id="SM00270">
    <property type="entry name" value="ChtBD1"/>
    <property type="match status" value="3"/>
</dbReference>
<dbReference type="SUPFAM" id="SSF88713">
    <property type="entry name" value="Glycoside hydrolase/deacetylase"/>
    <property type="match status" value="1"/>
</dbReference>
<sequence>MKFFLTFTFVCLLLDIDAALSGQALAADKLLSPLRAGLQKRAECGMGSGSCPKGSCCSESGFCGTTEDYCDGSSCQLDYSDSCDTFFGPPGASTESIPRPSLGSVPYGIIITACTTPGVIALTFDDGPYIYTNDMLDLLDQFGVKATFFVTGNNRGKGHIDDSSTPWPTILRRMQSAGHQIASHTWTHRDLTQVNSTILKTEMIYNEMAFRNLFGWIPTYMRPPYLDCDTTSGCLGMMKQLGYHVISTNLDTKDYEYDGPDLIQSAKDRYSVGVSSNSASNNYIVLAHDVHEQTVHNLTSYMIQTARNRGYKLVTVGECLGDPKENWYRIVGSQPTQTQASTPVPQPTSTIQPLTISPNQRCGGATGYTCMNSRFGNCCSWYGYCGSIDSYCGTGCDSNFGECKPPTAAIQNSTNGLCGTTFKSTCAYYGTKTCCSQYGYCGNTIAHCGTGCQKSYGVCN</sequence>
<evidence type="ECO:0000256" key="7">
    <source>
        <dbReference type="ARBA" id="ARBA00023285"/>
    </source>
</evidence>